<keyword evidence="1" id="KW-0472">Membrane</keyword>
<proteinExistence type="predicted"/>
<feature type="transmembrane region" description="Helical" evidence="1">
    <location>
        <begin position="173"/>
        <end position="195"/>
    </location>
</feature>
<dbReference type="AlphaFoldDB" id="A0AAU7T7N0"/>
<reference evidence="2" key="1">
    <citation type="submission" date="2024-06" db="EMBL/GenBank/DDBJ databases">
        <title>Kribbella sp. strain HUAS MG21 genome sequences.</title>
        <authorList>
            <person name="Mo P."/>
        </authorList>
    </citation>
    <scope>NUCLEOTIDE SEQUENCE</scope>
    <source>
        <strain evidence="2">HUAS MG21</strain>
    </source>
</reference>
<organism evidence="2">
    <name type="scientific">Kribbella sp. HUAS MG21</name>
    <dbReference type="NCBI Taxonomy" id="3160966"/>
    <lineage>
        <taxon>Bacteria</taxon>
        <taxon>Bacillati</taxon>
        <taxon>Actinomycetota</taxon>
        <taxon>Actinomycetes</taxon>
        <taxon>Propionibacteriales</taxon>
        <taxon>Kribbellaceae</taxon>
        <taxon>Kribbella</taxon>
    </lineage>
</organism>
<protein>
    <recommendedName>
        <fullName evidence="3">DUF3159 domain-containing protein</fullName>
    </recommendedName>
</protein>
<feature type="transmembrane region" description="Helical" evidence="1">
    <location>
        <begin position="60"/>
        <end position="79"/>
    </location>
</feature>
<evidence type="ECO:0000313" key="2">
    <source>
        <dbReference type="EMBL" id="XBV22859.1"/>
    </source>
</evidence>
<dbReference type="EMBL" id="CP158165">
    <property type="protein sequence ID" value="XBV22859.1"/>
    <property type="molecule type" value="Genomic_DNA"/>
</dbReference>
<feature type="transmembrane region" description="Helical" evidence="1">
    <location>
        <begin position="145"/>
        <end position="167"/>
    </location>
</feature>
<dbReference type="RefSeq" id="WP_350275698.1">
    <property type="nucleotide sequence ID" value="NZ_CP158165.1"/>
</dbReference>
<name>A0AAU7T7N0_9ACTN</name>
<gene>
    <name evidence="2" type="ORF">ABN611_30370</name>
</gene>
<evidence type="ECO:0008006" key="3">
    <source>
        <dbReference type="Google" id="ProtNLM"/>
    </source>
</evidence>
<evidence type="ECO:0000256" key="1">
    <source>
        <dbReference type="SAM" id="Phobius"/>
    </source>
</evidence>
<keyword evidence="1" id="KW-1133">Transmembrane helix</keyword>
<sequence length="208" mass="21756">MPAVVAALGALAALAGAEHGIGELTQPSARTTSVVIESWPHVVAFEPLNSEPAMTLIPDLRVSGVVTIVVSLALGWWAARAQARRHDAWVLLGLSVLLLLVGGGFGPPLLGVLISIGLARAARTRPTTRPAGKAQRALAGRWRELLVVTVSSYLALFPGVVLLRWWTGFDSTWLSALLPAAAFTALAFTLMAALANDRTASPGRRSGG</sequence>
<accession>A0AAU7T7N0</accession>
<keyword evidence="1" id="KW-0812">Transmembrane</keyword>